<dbReference type="InterPro" id="IPR014777">
    <property type="entry name" value="4pyrrole_Mease_sub1"/>
</dbReference>
<gene>
    <name evidence="1" type="primary">cysG_1</name>
    <name evidence="1" type="ORF">NCTC11009_01099</name>
</gene>
<dbReference type="CDD" id="cd11724">
    <property type="entry name" value="TP_methylase"/>
    <property type="match status" value="1"/>
</dbReference>
<dbReference type="Pfam" id="PF00590">
    <property type="entry name" value="TP_methylase"/>
    <property type="match status" value="1"/>
</dbReference>
<dbReference type="EMBL" id="UATH01000001">
    <property type="protein sequence ID" value="SPY07885.1"/>
    <property type="molecule type" value="Genomic_DNA"/>
</dbReference>
<dbReference type="SUPFAM" id="SSF53790">
    <property type="entry name" value="Tetrapyrrole methylase"/>
    <property type="match status" value="1"/>
</dbReference>
<reference evidence="1 2" key="1">
    <citation type="submission" date="2018-06" db="EMBL/GenBank/DDBJ databases">
        <authorList>
            <consortium name="Pathogen Informatics"/>
            <person name="Doyle S."/>
        </authorList>
    </citation>
    <scope>NUCLEOTIDE SEQUENCE [LARGE SCALE GENOMIC DNA]</scope>
    <source>
        <strain evidence="1 2">NCTC11009</strain>
    </source>
</reference>
<dbReference type="InterPro" id="IPR035996">
    <property type="entry name" value="4pyrrol_Methylase_sf"/>
</dbReference>
<dbReference type="GO" id="GO:0008168">
    <property type="term" value="F:methyltransferase activity"/>
    <property type="evidence" value="ECO:0007669"/>
    <property type="project" value="InterPro"/>
</dbReference>
<proteinExistence type="predicted"/>
<dbReference type="STRING" id="90245.GCA_001056285_00575"/>
<organism evidence="1 2">
    <name type="scientific">Oligella urethralis</name>
    <dbReference type="NCBI Taxonomy" id="90245"/>
    <lineage>
        <taxon>Bacteria</taxon>
        <taxon>Pseudomonadati</taxon>
        <taxon>Pseudomonadota</taxon>
        <taxon>Betaproteobacteria</taxon>
        <taxon>Burkholderiales</taxon>
        <taxon>Alcaligenaceae</taxon>
        <taxon>Oligella</taxon>
    </lineage>
</organism>
<dbReference type="InterPro" id="IPR014776">
    <property type="entry name" value="4pyrrole_Mease_sub2"/>
</dbReference>
<evidence type="ECO:0000313" key="1">
    <source>
        <dbReference type="EMBL" id="SPY07885.1"/>
    </source>
</evidence>
<dbReference type="InterPro" id="IPR050161">
    <property type="entry name" value="Siro_Cobalamin_biosynth"/>
</dbReference>
<dbReference type="Proteomes" id="UP000250242">
    <property type="component" value="Unassembled WGS sequence"/>
</dbReference>
<protein>
    <submittedName>
        <fullName evidence="1">Siroheme synthase</fullName>
    </submittedName>
</protein>
<dbReference type="Gene3D" id="3.40.1010.10">
    <property type="entry name" value="Cobalt-precorrin-4 Transmethylase, Domain 1"/>
    <property type="match status" value="1"/>
</dbReference>
<accession>A0A2N6QB13</accession>
<dbReference type="Gene3D" id="3.30.950.10">
    <property type="entry name" value="Methyltransferase, Cobalt-precorrin-4 Transmethylase, Domain 2"/>
    <property type="match status" value="1"/>
</dbReference>
<dbReference type="GeneID" id="93428874"/>
<dbReference type="RefSeq" id="WP_018027409.1">
    <property type="nucleotide sequence ID" value="NZ_CAUPHC010000046.1"/>
</dbReference>
<dbReference type="AlphaFoldDB" id="A0A2N6QB13"/>
<evidence type="ECO:0000313" key="2">
    <source>
        <dbReference type="Proteomes" id="UP000250242"/>
    </source>
</evidence>
<dbReference type="KEGG" id="our:CEQ07_02815"/>
<dbReference type="PANTHER" id="PTHR45790">
    <property type="entry name" value="SIROHEME SYNTHASE-RELATED"/>
    <property type="match status" value="1"/>
</dbReference>
<dbReference type="InterPro" id="IPR000878">
    <property type="entry name" value="4pyrrol_Mease"/>
</dbReference>
<name>A0A2N6QB13_9BURK</name>
<sequence>MSNYRKQATTLFKRLSSLLILCLAIPTAAASNGQLSLISMGIGDADNITVKALRTLEAADIVFGMQVVMDKYPDLLADKELHEAGHGLFTSMKQPMSASELKAFEDKNRQIIREAIANGKNVAIIDYGDPLVYGPQSGYLDEFRDLSPQVIPGISSFNAANAALATSITSGKSSHSVILTAAMNADENYQGSDSLATLAASKSSLVFFTMKMNLPEVVAQLKTHYPDETPIAIVNHAGSAEQQQVIKTTLGTLLKDTDEGEKLPFEHLIYVGDFLQ</sequence>